<dbReference type="EMBL" id="CP000828">
    <property type="protein sequence ID" value="ABW29977.1"/>
    <property type="molecule type" value="Genomic_DNA"/>
</dbReference>
<dbReference type="KEGG" id="amr:AM1_5008"/>
<keyword evidence="3" id="KW-1185">Reference proteome</keyword>
<accession>B0C5W5</accession>
<gene>
    <name evidence="2" type="ordered locus">AM1_5008</name>
</gene>
<evidence type="ECO:0000313" key="2">
    <source>
        <dbReference type="EMBL" id="ABW29977.1"/>
    </source>
</evidence>
<sequence>MSDAIAPTIPAQLQKKTPAQNRGLITRKKKLRTISDRLPPIKN</sequence>
<organism evidence="2 3">
    <name type="scientific">Acaryochloris marina (strain MBIC 11017)</name>
    <dbReference type="NCBI Taxonomy" id="329726"/>
    <lineage>
        <taxon>Bacteria</taxon>
        <taxon>Bacillati</taxon>
        <taxon>Cyanobacteriota</taxon>
        <taxon>Cyanophyceae</taxon>
        <taxon>Acaryochloridales</taxon>
        <taxon>Acaryochloridaceae</taxon>
        <taxon>Acaryochloris</taxon>
    </lineage>
</organism>
<dbReference type="HOGENOM" id="CLU_3228078_0_0_3"/>
<protein>
    <submittedName>
        <fullName evidence="2">Uncharacterized protein</fullName>
    </submittedName>
</protein>
<dbReference type="AlphaFoldDB" id="B0C5W5"/>
<evidence type="ECO:0000256" key="1">
    <source>
        <dbReference type="SAM" id="MobiDB-lite"/>
    </source>
</evidence>
<name>B0C5W5_ACAM1</name>
<proteinExistence type="predicted"/>
<dbReference type="Proteomes" id="UP000000268">
    <property type="component" value="Chromosome"/>
</dbReference>
<feature type="region of interest" description="Disordered" evidence="1">
    <location>
        <begin position="1"/>
        <end position="43"/>
    </location>
</feature>
<reference evidence="2 3" key="1">
    <citation type="journal article" date="2008" name="Proc. Natl. Acad. Sci. U.S.A.">
        <title>Niche adaptation and genome expansion in the chlorophyll d-producing cyanobacterium Acaryochloris marina.</title>
        <authorList>
            <person name="Swingley W.D."/>
            <person name="Chen M."/>
            <person name="Cheung P.C."/>
            <person name="Conrad A.L."/>
            <person name="Dejesa L.C."/>
            <person name="Hao J."/>
            <person name="Honchak B.M."/>
            <person name="Karbach L.E."/>
            <person name="Kurdoglu A."/>
            <person name="Lahiri S."/>
            <person name="Mastrian S.D."/>
            <person name="Miyashita H."/>
            <person name="Page L."/>
            <person name="Ramakrishna P."/>
            <person name="Satoh S."/>
            <person name="Sattley W.M."/>
            <person name="Shimada Y."/>
            <person name="Taylor H.L."/>
            <person name="Tomo T."/>
            <person name="Tsuchiya T."/>
            <person name="Wang Z.T."/>
            <person name="Raymond J."/>
            <person name="Mimuro M."/>
            <person name="Blankenship R.E."/>
            <person name="Touchman J.W."/>
        </authorList>
    </citation>
    <scope>NUCLEOTIDE SEQUENCE [LARGE SCALE GENOMIC DNA]</scope>
    <source>
        <strain evidence="3">MBIC 11017</strain>
    </source>
</reference>
<evidence type="ECO:0000313" key="3">
    <source>
        <dbReference type="Proteomes" id="UP000000268"/>
    </source>
</evidence>